<sequence length="193" mass="22216">MFEMRQSVEWVALHVLKHEPALRRWLQRTGVPPHEIDDLVQETYCKLSELGAVGHINDPRAYFFATARSLLLQRVRRDRVVNIYAASDQIENHGVDQSPSPEEAVGARNELNKVLEVIAGLPKRYREVVHLRRIEGLSQKETAKRLGVTEKIVENGLARGLKAVLLAFENGDEPHERESKERTEWVDNVRQRK</sequence>
<gene>
    <name evidence="8" type="ORF">GCM10010833_28830</name>
</gene>
<dbReference type="InterPro" id="IPR007627">
    <property type="entry name" value="RNA_pol_sigma70_r2"/>
</dbReference>
<evidence type="ECO:0000256" key="4">
    <source>
        <dbReference type="ARBA" id="ARBA00023163"/>
    </source>
</evidence>
<evidence type="ECO:0000313" key="8">
    <source>
        <dbReference type="EMBL" id="GGB71874.1"/>
    </source>
</evidence>
<keyword evidence="3" id="KW-0731">Sigma factor</keyword>
<accession>A0ABQ1JQ01</accession>
<dbReference type="Pfam" id="PF04542">
    <property type="entry name" value="Sigma70_r2"/>
    <property type="match status" value="1"/>
</dbReference>
<dbReference type="InterPro" id="IPR013249">
    <property type="entry name" value="RNA_pol_sigma70_r4_t2"/>
</dbReference>
<dbReference type="CDD" id="cd06171">
    <property type="entry name" value="Sigma70_r4"/>
    <property type="match status" value="1"/>
</dbReference>
<dbReference type="SUPFAM" id="SSF88946">
    <property type="entry name" value="Sigma2 domain of RNA polymerase sigma factors"/>
    <property type="match status" value="1"/>
</dbReference>
<dbReference type="InterPro" id="IPR013324">
    <property type="entry name" value="RNA_pol_sigma_r3/r4-like"/>
</dbReference>
<evidence type="ECO:0008006" key="10">
    <source>
        <dbReference type="Google" id="ProtNLM"/>
    </source>
</evidence>
<evidence type="ECO:0000256" key="5">
    <source>
        <dbReference type="SAM" id="MobiDB-lite"/>
    </source>
</evidence>
<dbReference type="InterPro" id="IPR014284">
    <property type="entry name" value="RNA_pol_sigma-70_dom"/>
</dbReference>
<dbReference type="Gene3D" id="1.10.10.10">
    <property type="entry name" value="Winged helix-like DNA-binding domain superfamily/Winged helix DNA-binding domain"/>
    <property type="match status" value="1"/>
</dbReference>
<keyword evidence="2" id="KW-0805">Transcription regulation</keyword>
<keyword evidence="4" id="KW-0804">Transcription</keyword>
<dbReference type="InterPro" id="IPR013325">
    <property type="entry name" value="RNA_pol_sigma_r2"/>
</dbReference>
<dbReference type="Pfam" id="PF08281">
    <property type="entry name" value="Sigma70_r4_2"/>
    <property type="match status" value="1"/>
</dbReference>
<evidence type="ECO:0000256" key="2">
    <source>
        <dbReference type="ARBA" id="ARBA00023015"/>
    </source>
</evidence>
<protein>
    <recommendedName>
        <fullName evidence="10">RNA polymerase subunit sigma-24</fullName>
    </recommendedName>
</protein>
<dbReference type="Gene3D" id="1.10.1740.10">
    <property type="match status" value="1"/>
</dbReference>
<comment type="similarity">
    <text evidence="1">Belongs to the sigma-70 factor family. ECF subfamily.</text>
</comment>
<dbReference type="InterPro" id="IPR036388">
    <property type="entry name" value="WH-like_DNA-bd_sf"/>
</dbReference>
<evidence type="ECO:0000256" key="3">
    <source>
        <dbReference type="ARBA" id="ARBA00023082"/>
    </source>
</evidence>
<dbReference type="NCBIfam" id="TIGR02937">
    <property type="entry name" value="sigma70-ECF"/>
    <property type="match status" value="1"/>
</dbReference>
<dbReference type="EMBL" id="BMGD01000005">
    <property type="protein sequence ID" value="GGB71874.1"/>
    <property type="molecule type" value="Genomic_DNA"/>
</dbReference>
<keyword evidence="9" id="KW-1185">Reference proteome</keyword>
<feature type="region of interest" description="Disordered" evidence="5">
    <location>
        <begin position="172"/>
        <end position="193"/>
    </location>
</feature>
<comment type="caution">
    <text evidence="8">The sequence shown here is derived from an EMBL/GenBank/DDBJ whole genome shotgun (WGS) entry which is preliminary data.</text>
</comment>
<proteinExistence type="inferred from homology"/>
<dbReference type="RefSeq" id="WP_188515132.1">
    <property type="nucleotide sequence ID" value="NZ_BMGD01000005.1"/>
</dbReference>
<evidence type="ECO:0000313" key="9">
    <source>
        <dbReference type="Proteomes" id="UP000614261"/>
    </source>
</evidence>
<feature type="domain" description="RNA polymerase sigma factor 70 region 4 type 2" evidence="7">
    <location>
        <begin position="112"/>
        <end position="163"/>
    </location>
</feature>
<evidence type="ECO:0000256" key="1">
    <source>
        <dbReference type="ARBA" id="ARBA00010641"/>
    </source>
</evidence>
<reference evidence="9" key="1">
    <citation type="journal article" date="2019" name="Int. J. Syst. Evol. Microbiol.">
        <title>The Global Catalogue of Microorganisms (GCM) 10K type strain sequencing project: providing services to taxonomists for standard genome sequencing and annotation.</title>
        <authorList>
            <consortium name="The Broad Institute Genomics Platform"/>
            <consortium name="The Broad Institute Genome Sequencing Center for Infectious Disease"/>
            <person name="Wu L."/>
            <person name="Ma J."/>
        </authorList>
    </citation>
    <scope>NUCLEOTIDE SEQUENCE [LARGE SCALE GENOMIC DNA]</scope>
    <source>
        <strain evidence="9">CGMCC 1.12851</strain>
    </source>
</reference>
<evidence type="ECO:0000259" key="7">
    <source>
        <dbReference type="Pfam" id="PF08281"/>
    </source>
</evidence>
<feature type="domain" description="RNA polymerase sigma-70 region 2" evidence="6">
    <location>
        <begin position="16"/>
        <end position="79"/>
    </location>
</feature>
<dbReference type="PANTHER" id="PTHR43133:SF63">
    <property type="entry name" value="RNA POLYMERASE SIGMA FACTOR FECI-RELATED"/>
    <property type="match status" value="1"/>
</dbReference>
<name>A0ABQ1JQ01_9SPHN</name>
<organism evidence="8 9">
    <name type="scientific">Blastomonas aquatica</name>
    <dbReference type="NCBI Taxonomy" id="1510276"/>
    <lineage>
        <taxon>Bacteria</taxon>
        <taxon>Pseudomonadati</taxon>
        <taxon>Pseudomonadota</taxon>
        <taxon>Alphaproteobacteria</taxon>
        <taxon>Sphingomonadales</taxon>
        <taxon>Sphingomonadaceae</taxon>
        <taxon>Blastomonas</taxon>
    </lineage>
</organism>
<dbReference type="Proteomes" id="UP000614261">
    <property type="component" value="Unassembled WGS sequence"/>
</dbReference>
<dbReference type="PANTHER" id="PTHR43133">
    <property type="entry name" value="RNA POLYMERASE ECF-TYPE SIGMA FACTO"/>
    <property type="match status" value="1"/>
</dbReference>
<dbReference type="InterPro" id="IPR039425">
    <property type="entry name" value="RNA_pol_sigma-70-like"/>
</dbReference>
<evidence type="ECO:0000259" key="6">
    <source>
        <dbReference type="Pfam" id="PF04542"/>
    </source>
</evidence>
<dbReference type="SUPFAM" id="SSF88659">
    <property type="entry name" value="Sigma3 and sigma4 domains of RNA polymerase sigma factors"/>
    <property type="match status" value="1"/>
</dbReference>